<reference evidence="2 4" key="2">
    <citation type="submission" date="2018-10" db="EMBL/GenBank/DDBJ databases">
        <title>Genomic Encyclopedia of Archaeal and Bacterial Type Strains, Phase II (KMG-II): from individual species to whole genera.</title>
        <authorList>
            <person name="Goeker M."/>
        </authorList>
    </citation>
    <scope>NUCLEOTIDE SEQUENCE [LARGE SCALE GENOMIC DNA]</scope>
    <source>
        <strain evidence="2 4">DSM 21886</strain>
    </source>
</reference>
<dbReference type="AlphaFoldDB" id="A0A497UJY3"/>
<dbReference type="GO" id="GO:0005975">
    <property type="term" value="P:carbohydrate metabolic process"/>
    <property type="evidence" value="ECO:0007669"/>
    <property type="project" value="InterPro"/>
</dbReference>
<dbReference type="EMBL" id="PJND01000008">
    <property type="protein sequence ID" value="PKW21125.1"/>
    <property type="molecule type" value="Genomic_DNA"/>
</dbReference>
<dbReference type="RefSeq" id="WP_101472347.1">
    <property type="nucleotide sequence ID" value="NZ_PJND01000008.1"/>
</dbReference>
<evidence type="ECO:0000313" key="2">
    <source>
        <dbReference type="EMBL" id="RLJ30237.1"/>
    </source>
</evidence>
<name>A0A497UJY3_9FLAO</name>
<organism evidence="2 4">
    <name type="scientific">Flavobacterium lindanitolerans</name>
    <dbReference type="NCBI Taxonomy" id="428988"/>
    <lineage>
        <taxon>Bacteria</taxon>
        <taxon>Pseudomonadati</taxon>
        <taxon>Bacteroidota</taxon>
        <taxon>Flavobacteriia</taxon>
        <taxon>Flavobacteriales</taxon>
        <taxon>Flavobacteriaceae</taxon>
        <taxon>Flavobacterium</taxon>
    </lineage>
</organism>
<dbReference type="InterPro" id="IPR008928">
    <property type="entry name" value="6-hairpin_glycosidase_sf"/>
</dbReference>
<evidence type="ECO:0000313" key="4">
    <source>
        <dbReference type="Proteomes" id="UP000275027"/>
    </source>
</evidence>
<dbReference type="SUPFAM" id="SSF48208">
    <property type="entry name" value="Six-hairpin glycosidases"/>
    <property type="match status" value="1"/>
</dbReference>
<protein>
    <submittedName>
        <fullName evidence="2">Uncharacterized protein</fullName>
    </submittedName>
</protein>
<gene>
    <name evidence="1" type="ORF">B0G92_2409</name>
    <name evidence="2" type="ORF">CLV50_1641</name>
</gene>
<reference evidence="1 3" key="1">
    <citation type="submission" date="2017-12" db="EMBL/GenBank/DDBJ databases">
        <title>Genomic Encyclopedia of Type Strains, Phase III (KMG-III): the genomes of soil and plant-associated and newly described type strains.</title>
        <authorList>
            <person name="Whitman W."/>
        </authorList>
    </citation>
    <scope>NUCLEOTIDE SEQUENCE [LARGE SCALE GENOMIC DNA]</scope>
    <source>
        <strain evidence="1 3">IP-10</strain>
    </source>
</reference>
<dbReference type="EMBL" id="RCCB01000011">
    <property type="protein sequence ID" value="RLJ30237.1"/>
    <property type="molecule type" value="Genomic_DNA"/>
</dbReference>
<evidence type="ECO:0000313" key="1">
    <source>
        <dbReference type="EMBL" id="PKW21125.1"/>
    </source>
</evidence>
<dbReference type="Proteomes" id="UP000233767">
    <property type="component" value="Unassembled WGS sequence"/>
</dbReference>
<comment type="caution">
    <text evidence="2">The sequence shown here is derived from an EMBL/GenBank/DDBJ whole genome shotgun (WGS) entry which is preliminary data.</text>
</comment>
<evidence type="ECO:0000313" key="3">
    <source>
        <dbReference type="Proteomes" id="UP000233767"/>
    </source>
</evidence>
<accession>A0A497UJY3</accession>
<dbReference type="Proteomes" id="UP000275027">
    <property type="component" value="Unassembled WGS sequence"/>
</dbReference>
<proteinExistence type="predicted"/>
<sequence length="725" mass="82582">MDKKFTSWTAMAQSDIETAELIASTLQSGFNFELFNTGDSLWIVAVWPDKTRTAFRIAFALNGHFENVVVTDRKGLLQIRANTRLGKYNTEVSFPEKKGHLVRYTTTFEADFSFCIPFWPRDIVPLTKTGSFENTSAKIHTSQIGTRSGLIYFSLTRPKTGSVFYFQNLSALSDYCEATQTSIGETVGGEWPEIGFQLPVSQENPLPAGKKVVLTDAFVLLSETVPVSEPEITQSFIENLANVYIHLPKPDTEYHDWLSLSQKAMDDLQHNKGCWTQAGGIPYLNAYLCDYKTPPEIMVQLSVLLPLKEFSDWKKIKPELYNELKCTLPEFYDDRIESIVRWLPALSEELDNSEEQKKEMVMDSWYLHHPLMNLARLALAGDKISKKLLLKSVDFAVKVARHFKYEWPVFYKMDTLEVIRKETEPGRGGERDVAGSYAHLMLLVWKLTDNPLYFREAEKAARKLEGLGFDIFYQANNTAFAATALLELFKLTGKQNYLESSFACLAGLFKNMRLAECNYGNTKHYPNFFTVFPLNEAPYSAAYEEVEVYAALYDYVLSSEGITMPSGLLLLLSEFIKYSLSRMPYYYPPMLPRDILSDEVRTGELQHSLWIPLEDLNDGWEKAGQVGQEVYGAGLPFAVVSRQYYRLEEEDLLFFVDYPVKGFRKISNNLHFHTLGSSLMPCHVYIIGHREHKVSTHTDTVASKSIAPGLMQYAITGNSKVKISW</sequence>
<keyword evidence="3" id="KW-1185">Reference proteome</keyword>